<sequence length="97" mass="10547">MLLQANDRGAETQCLGILAMDEEMDPKITNSELIDTDLLFLNDAHGFSNPRTMRLPTESDPPAHAIAVNQQSQQDVGHSASVCPPRYGPLAFRAARG</sequence>
<keyword evidence="2" id="KW-1185">Reference proteome</keyword>
<reference evidence="1 2" key="1">
    <citation type="submission" date="2023-09" db="EMBL/GenBank/DDBJ databases">
        <title>Complete-Gapless Cercospora beticola genome.</title>
        <authorList>
            <person name="Wyatt N.A."/>
            <person name="Spanner R.E."/>
            <person name="Bolton M.D."/>
        </authorList>
    </citation>
    <scope>NUCLEOTIDE SEQUENCE [LARGE SCALE GENOMIC DNA]</scope>
    <source>
        <strain evidence="1">Cb09-40</strain>
    </source>
</reference>
<dbReference type="EMBL" id="CP134192">
    <property type="protein sequence ID" value="WPB07703.1"/>
    <property type="molecule type" value="Genomic_DNA"/>
</dbReference>
<dbReference type="GeneID" id="90644840"/>
<gene>
    <name evidence="1" type="ORF">RHO25_012364</name>
</gene>
<proteinExistence type="predicted"/>
<dbReference type="RefSeq" id="XP_065459607.1">
    <property type="nucleotide sequence ID" value="XM_065603535.1"/>
</dbReference>
<protein>
    <submittedName>
        <fullName evidence="1">Uncharacterized protein</fullName>
    </submittedName>
</protein>
<evidence type="ECO:0000313" key="1">
    <source>
        <dbReference type="EMBL" id="WPB07703.1"/>
    </source>
</evidence>
<accession>A0ABZ0P725</accession>
<dbReference type="Proteomes" id="UP001302367">
    <property type="component" value="Chromosome 9"/>
</dbReference>
<organism evidence="1 2">
    <name type="scientific">Cercospora beticola</name>
    <name type="common">Sugarbeet leaf spot fungus</name>
    <dbReference type="NCBI Taxonomy" id="122368"/>
    <lineage>
        <taxon>Eukaryota</taxon>
        <taxon>Fungi</taxon>
        <taxon>Dikarya</taxon>
        <taxon>Ascomycota</taxon>
        <taxon>Pezizomycotina</taxon>
        <taxon>Dothideomycetes</taxon>
        <taxon>Dothideomycetidae</taxon>
        <taxon>Mycosphaerellales</taxon>
        <taxon>Mycosphaerellaceae</taxon>
        <taxon>Cercospora</taxon>
    </lineage>
</organism>
<evidence type="ECO:0000313" key="2">
    <source>
        <dbReference type="Proteomes" id="UP001302367"/>
    </source>
</evidence>
<name>A0ABZ0P725_CERBT</name>